<feature type="region of interest" description="Disordered" evidence="1">
    <location>
        <begin position="333"/>
        <end position="352"/>
    </location>
</feature>
<evidence type="ECO:0000259" key="2">
    <source>
        <dbReference type="SMART" id="SM01008"/>
    </source>
</evidence>
<dbReference type="InterPro" id="IPR046867">
    <property type="entry name" value="AldOxase/xan_DH_MoCoBD2"/>
</dbReference>
<dbReference type="InterPro" id="IPR037165">
    <property type="entry name" value="AldOxase/xan_DH_Mopterin-bd_sf"/>
</dbReference>
<dbReference type="SUPFAM" id="SSF56003">
    <property type="entry name" value="Molybdenum cofactor-binding domain"/>
    <property type="match status" value="2"/>
</dbReference>
<dbReference type="PROSITE" id="PS51318">
    <property type="entry name" value="TAT"/>
    <property type="match status" value="1"/>
</dbReference>
<dbReference type="PANTHER" id="PTHR47495">
    <property type="entry name" value="ALDEHYDE DEHYDROGENASE"/>
    <property type="match status" value="1"/>
</dbReference>
<organism evidence="3 4">
    <name type="scientific">Paragemmobacter kunshanensis</name>
    <dbReference type="NCBI Taxonomy" id="2583234"/>
    <lineage>
        <taxon>Bacteria</taxon>
        <taxon>Pseudomonadati</taxon>
        <taxon>Pseudomonadota</taxon>
        <taxon>Alphaproteobacteria</taxon>
        <taxon>Rhodobacterales</taxon>
        <taxon>Paracoccaceae</taxon>
        <taxon>Paragemmobacter</taxon>
    </lineage>
</organism>
<dbReference type="InterPro" id="IPR052516">
    <property type="entry name" value="N-heterocyclic_Hydroxylase"/>
</dbReference>
<reference evidence="3 4" key="1">
    <citation type="submission" date="2020-02" db="EMBL/GenBank/DDBJ databases">
        <title>Rhodobacter translucens sp. nov., a novel bacterium isolated from activated sludge.</title>
        <authorList>
            <person name="Liu J."/>
        </authorList>
    </citation>
    <scope>NUCLEOTIDE SEQUENCE [LARGE SCALE GENOMIC DNA]</scope>
    <source>
        <strain evidence="3 4">HX-7-19</strain>
    </source>
</reference>
<gene>
    <name evidence="3" type="ORF">G5V65_02340</name>
</gene>
<feature type="domain" description="Aldehyde oxidase/xanthine dehydrogenase a/b hammerhead" evidence="2">
    <location>
        <begin position="240"/>
        <end position="318"/>
    </location>
</feature>
<dbReference type="Gene3D" id="3.90.1170.50">
    <property type="entry name" value="Aldehyde oxidase/xanthine dehydrogenase, a/b hammerhead"/>
    <property type="match status" value="1"/>
</dbReference>
<dbReference type="Pfam" id="PF02738">
    <property type="entry name" value="MoCoBD_1"/>
    <property type="match status" value="1"/>
</dbReference>
<proteinExistence type="predicted"/>
<dbReference type="InterPro" id="IPR008274">
    <property type="entry name" value="AldOxase/xan_DH_MoCoBD1"/>
</dbReference>
<dbReference type="InterPro" id="IPR012368">
    <property type="entry name" value="OxRdtase_Mopterin-bd_su_IorB"/>
</dbReference>
<dbReference type="PIRSF" id="PIRSF036389">
    <property type="entry name" value="IOR_B"/>
    <property type="match status" value="1"/>
</dbReference>
<protein>
    <submittedName>
        <fullName evidence="3">Xanthine dehydrogenase family protein molybdopterin-binding subunit</fullName>
    </submittedName>
</protein>
<feature type="compositionally biased region" description="Basic and acidic residues" evidence="1">
    <location>
        <begin position="334"/>
        <end position="346"/>
    </location>
</feature>
<dbReference type="PANTHER" id="PTHR47495:SF1">
    <property type="entry name" value="BLL3820 PROTEIN"/>
    <property type="match status" value="1"/>
</dbReference>
<accession>A0A6M1U787</accession>
<sequence length="744" mass="79285">MGRAMKIARRGFLLGSAALLGGVAFGWYRYATPHANPLEAGLAQGEATLNPYVLITADGVTVIAPRAEMGQGVHTTLAALVAEEMDLDWSQIRVIHGPASKAYYNSAILGEGVPFAPTDDSRLANTVRSAMDIPAKFLGLQITGGSSSIPDAFEKMRLAGAAARAALISAAAARLNLPAAQLSTENGVVIAPDGTRLPYTDLAEAAATIDLPAEPALKPRAEWKLLGRSLPRVDMLAKVTGTQTYAIDLRLPGMRFATIRTNPRLGGPLLFFDASAAEAMPGVDRILPVENGVAVIATNTWTAMQAADAITFDWGPAPYPATSDEITETLRASFTDDRKDSTNRDDGDVDAVLTPDDWQAEYSVPYLAHATMEPMSSAALLKDGRLTVWSGNQLPTQILIEGQALTGLPPEAITVETLPMGGGFGRRAEMDIIRQTIALAQAMEGTPILLTWSREEDMTHDGYRPAALSRVRGKVQDGRLVAFDFATCSSSVVESQVGRLGYSLPGPDSAIVQGAWEQPYRLPNHRVTGYRAPAMLPVGSWRSVGASQNAFFHETAMDELAHLAGVDPVEFRLAHIDHDPSRKVIEAVAEMSGWGSPTPGRAKGIAFCLSFGVPVAEVIELASTPDGLRLTGAWIAADPGIALDPGNIEAQLQGGMIYGLSAAIRGEITLADGMVQQPNFWDFEPMRLRECPPIVVRILENQPHIRGIGEPGTPPAAPALGNAIFALTGQRLRDLPFARSVTFA</sequence>
<name>A0A6M1U787_9RHOB</name>
<dbReference type="InterPro" id="IPR006311">
    <property type="entry name" value="TAT_signal"/>
</dbReference>
<dbReference type="GO" id="GO:0016491">
    <property type="term" value="F:oxidoreductase activity"/>
    <property type="evidence" value="ECO:0007669"/>
    <property type="project" value="InterPro"/>
</dbReference>
<dbReference type="Proteomes" id="UP000474758">
    <property type="component" value="Unassembled WGS sequence"/>
</dbReference>
<dbReference type="SMART" id="SM01008">
    <property type="entry name" value="Ald_Xan_dh_C"/>
    <property type="match status" value="1"/>
</dbReference>
<dbReference type="InterPro" id="IPR000674">
    <property type="entry name" value="Ald_Oxase/Xan_DH_a/b"/>
</dbReference>
<evidence type="ECO:0000313" key="4">
    <source>
        <dbReference type="Proteomes" id="UP000474758"/>
    </source>
</evidence>
<evidence type="ECO:0000256" key="1">
    <source>
        <dbReference type="SAM" id="MobiDB-lite"/>
    </source>
</evidence>
<dbReference type="Pfam" id="PF20256">
    <property type="entry name" value="MoCoBD_2"/>
    <property type="match status" value="2"/>
</dbReference>
<dbReference type="Gene3D" id="3.30.365.10">
    <property type="entry name" value="Aldehyde oxidase/xanthine dehydrogenase, molybdopterin binding domain"/>
    <property type="match status" value="4"/>
</dbReference>
<dbReference type="RefSeq" id="WP_165046801.1">
    <property type="nucleotide sequence ID" value="NZ_JAALFE010000001.1"/>
</dbReference>
<keyword evidence="4" id="KW-1185">Reference proteome</keyword>
<evidence type="ECO:0000313" key="3">
    <source>
        <dbReference type="EMBL" id="NGQ89721.1"/>
    </source>
</evidence>
<comment type="caution">
    <text evidence="3">The sequence shown here is derived from an EMBL/GenBank/DDBJ whole genome shotgun (WGS) entry which is preliminary data.</text>
</comment>
<dbReference type="EMBL" id="JAALFE010000001">
    <property type="protein sequence ID" value="NGQ89721.1"/>
    <property type="molecule type" value="Genomic_DNA"/>
</dbReference>
<dbReference type="AlphaFoldDB" id="A0A6M1U787"/>